<evidence type="ECO:0000313" key="5">
    <source>
        <dbReference type="Proteomes" id="UP000190539"/>
    </source>
</evidence>
<feature type="region of interest" description="Disordered" evidence="2">
    <location>
        <begin position="819"/>
        <end position="910"/>
    </location>
</feature>
<keyword evidence="5" id="KW-1185">Reference proteome</keyword>
<dbReference type="STRING" id="83656.B1H18_08770"/>
<sequence length="1307" mass="139446">MAKELGVSRSTLRSWIEGKTVPSPDRLRDFLAVVARSQSGHSTPTYSDAEWEAASWAAKEEARGAQHSQISVNRRPADPRLRFIGLHGSAPEVSAAEVRVRANECTEMKAFAQDSRPGAPSYLCWHADGPVGKTTLLAGYVRQKPPTGSDILTFFVSAADGTDTRAEFEKEIAGQIDRLLGRTGSPVLKGIRAWNALFAKAAKKSACHGRNLLLVVDGLDDDVAWSGDVAGPGRADKSGAPKSMARSGGELEGPDRVVRRSARESIAALLPSLPPPNMRVIVSLRRCTPLPRDVPEKRHPLRQSRHLRTLLPIAGVPRLREPPPDAIALGKSVAGLLAVADGGLRVTDLAELTGLSADHLDRLVQGPAGRALVTEDPVLGTHALADSRLVRAVREEVGGAAVLRYTEELLLWSRRWRAAGWPDDTPPYPLADQLRLLTGTTERASYVLDLLRLRRLAHTAGPDIPLAQLDAFEKETGAATDVTSADRLAALTSLYGARSLLRQAHDTYVPDGAPALHVRLGDAKRARGLARSAPTAVDRAVHLADTAVELAYAGQPSVARAQNVDALVREAAEWLARDRAHQGFPGPLREPEPYVRLLCAAGTLARLNGPGAAQPLFRAVLQDPAAGTAAITEAAGKLNAVMTLYSRAETLSAGDLRARTAAVELYGALAQVAPYLGPYAGDRVEAVCEELSDTEELGAVDVLATAASVLVALPAKRHRRAAEQLRRARARTRRAIEALRDSDSLSDALSEADRAHLRRELAGTLERLAEATVAMKARGDHDGVRRQIEAVPEDQRVGILGDPLLERAQSILDAAGNERVRRAGEAAQEAAEKSETERKAKRRKADAERAELNEARITRGAQATRAPRPTRTEPEDTRASSPSRRPDPHRRSTGLLRPGDGPDPDRPEQPLLPLLLEVDDEVGAGRLLRGRELLAAALRSRPASQPVSTPYLPEGWTAELCQAMGVAGASDEAEAFVRHLPGTHARAWHLAALSLGCSLAGHDDPGTRHARAAARLLPTGAAPDLTNVVAQALAHARDEDAATAMVTGDTAQRLQALTAIAAGLVRHCPEAAERVAEPLVEVLARRMETGTPRVPLPELTALLLAFPDVRNPAPRLGDTLGRAVLRVAAPSMAAPERSMAVIALLERLRCLPDEAVNAAESSVGRWRRARQPGPQLSAELALLAAMNGDTVAVWRHADAARTPDDRSTALGTAAAHLAGAQVAPAADSGAHDRVIRTCLALARAVDHDSPSAEETARDIALELLQSDAWTRTIPLLPSLAPGALGHLTAMARDMTVLRRDSDVGPAT</sequence>
<evidence type="ECO:0000313" key="4">
    <source>
        <dbReference type="EMBL" id="OON81402.1"/>
    </source>
</evidence>
<evidence type="ECO:0000256" key="1">
    <source>
        <dbReference type="SAM" id="Coils"/>
    </source>
</evidence>
<feature type="compositionally biased region" description="Basic and acidic residues" evidence="2">
    <location>
        <begin position="819"/>
        <end position="838"/>
    </location>
</feature>
<feature type="domain" description="HTH cro/C1-type" evidence="3">
    <location>
        <begin position="1"/>
        <end position="27"/>
    </location>
</feature>
<feature type="region of interest" description="Disordered" evidence="2">
    <location>
        <begin position="229"/>
        <end position="255"/>
    </location>
</feature>
<organism evidence="4 5">
    <name type="scientific">Streptomyces tsukubensis</name>
    <dbReference type="NCBI Taxonomy" id="83656"/>
    <lineage>
        <taxon>Bacteria</taxon>
        <taxon>Bacillati</taxon>
        <taxon>Actinomycetota</taxon>
        <taxon>Actinomycetes</taxon>
        <taxon>Kitasatosporales</taxon>
        <taxon>Streptomycetaceae</taxon>
        <taxon>Streptomyces</taxon>
    </lineage>
</organism>
<reference evidence="4 5" key="1">
    <citation type="submission" date="2017-02" db="EMBL/GenBank/DDBJ databases">
        <title>Draft Genome Sequence of Streptomyces tsukubaensis F601, a Producer of the immunosuppressant tacrolimus FK506.</title>
        <authorList>
            <person name="Zong G."/>
            <person name="Zhong C."/>
            <person name="Fu J."/>
            <person name="Qin R."/>
            <person name="Cao G."/>
        </authorList>
    </citation>
    <scope>NUCLEOTIDE SEQUENCE [LARGE SCALE GENOMIC DNA]</scope>
    <source>
        <strain evidence="4 5">F601</strain>
    </source>
</reference>
<feature type="compositionally biased region" description="Basic and acidic residues" evidence="2">
    <location>
        <begin position="870"/>
        <end position="890"/>
    </location>
</feature>
<accession>A0A1V4AD05</accession>
<feature type="coiled-coil region" evidence="1">
    <location>
        <begin position="715"/>
        <end position="742"/>
    </location>
</feature>
<dbReference type="PROSITE" id="PS50943">
    <property type="entry name" value="HTH_CROC1"/>
    <property type="match status" value="1"/>
</dbReference>
<dbReference type="InterPro" id="IPR001387">
    <property type="entry name" value="Cro/C1-type_HTH"/>
</dbReference>
<dbReference type="Proteomes" id="UP000190539">
    <property type="component" value="Unassembled WGS sequence"/>
</dbReference>
<proteinExistence type="predicted"/>
<name>A0A1V4AD05_9ACTN</name>
<feature type="compositionally biased region" description="Basic and acidic residues" evidence="2">
    <location>
        <begin position="845"/>
        <end position="857"/>
    </location>
</feature>
<dbReference type="CDD" id="cd00093">
    <property type="entry name" value="HTH_XRE"/>
    <property type="match status" value="1"/>
</dbReference>
<comment type="caution">
    <text evidence="4">The sequence shown here is derived from an EMBL/GenBank/DDBJ whole genome shotgun (WGS) entry which is preliminary data.</text>
</comment>
<evidence type="ECO:0000259" key="3">
    <source>
        <dbReference type="PROSITE" id="PS50943"/>
    </source>
</evidence>
<protein>
    <recommendedName>
        <fullName evidence="3">HTH cro/C1-type domain-containing protein</fullName>
    </recommendedName>
</protein>
<keyword evidence="1" id="KW-0175">Coiled coil</keyword>
<gene>
    <name evidence="4" type="ORF">B1H18_08770</name>
</gene>
<evidence type="ECO:0000256" key="2">
    <source>
        <dbReference type="SAM" id="MobiDB-lite"/>
    </source>
</evidence>
<dbReference type="EMBL" id="MVFC01000004">
    <property type="protein sequence ID" value="OON81402.1"/>
    <property type="molecule type" value="Genomic_DNA"/>
</dbReference>